<organism evidence="2 3">
    <name type="scientific">Kalmanozyma brasiliensis (strain GHG001)</name>
    <name type="common">Yeast</name>
    <name type="synonym">Pseudozyma brasiliensis</name>
    <dbReference type="NCBI Taxonomy" id="1365824"/>
    <lineage>
        <taxon>Eukaryota</taxon>
        <taxon>Fungi</taxon>
        <taxon>Dikarya</taxon>
        <taxon>Basidiomycota</taxon>
        <taxon>Ustilaginomycotina</taxon>
        <taxon>Ustilaginomycetes</taxon>
        <taxon>Ustilaginales</taxon>
        <taxon>Ustilaginaceae</taxon>
        <taxon>Kalmanozyma</taxon>
    </lineage>
</organism>
<dbReference type="OrthoDB" id="3366092at2759"/>
<proteinExistence type="predicted"/>
<dbReference type="AlphaFoldDB" id="V5EX00"/>
<dbReference type="EMBL" id="KI545851">
    <property type="protein sequence ID" value="EST10165.1"/>
    <property type="molecule type" value="Genomic_DNA"/>
</dbReference>
<gene>
    <name evidence="2" type="ORF">PSEUBRA_SCAF1g00631</name>
</gene>
<dbReference type="GeneID" id="27418822"/>
<sequence>MQNEEGTSNPPPPYPPVHAEHSYPTSTGAGHIEFSRFTPADKQAFFGLLDEYFDQRERGSR</sequence>
<reference evidence="3" key="1">
    <citation type="journal article" date="2013" name="Genome Announc.">
        <title>Draft genome sequence of Pseudozyma brasiliensis sp. nov. strain GHG001, a high producer of endo-1,4-xylanase isolated from an insect pest of sugarcane.</title>
        <authorList>
            <person name="Oliveira J.V.D.C."/>
            <person name="dos Santos R.A.C."/>
            <person name="Borges T.A."/>
            <person name="Riano-Pachon D.M."/>
            <person name="Goldman G.H."/>
        </authorList>
    </citation>
    <scope>NUCLEOTIDE SEQUENCE [LARGE SCALE GENOMIC DNA]</scope>
    <source>
        <strain evidence="3">GHG001</strain>
    </source>
</reference>
<dbReference type="HOGENOM" id="CLU_2923680_0_0_1"/>
<keyword evidence="3" id="KW-1185">Reference proteome</keyword>
<dbReference type="Proteomes" id="UP000019377">
    <property type="component" value="Unassembled WGS sequence"/>
</dbReference>
<evidence type="ECO:0000256" key="1">
    <source>
        <dbReference type="SAM" id="MobiDB-lite"/>
    </source>
</evidence>
<evidence type="ECO:0000313" key="2">
    <source>
        <dbReference type="EMBL" id="EST10165.1"/>
    </source>
</evidence>
<accession>V5EX00</accession>
<name>V5EX00_KALBG</name>
<dbReference type="STRING" id="1365824.V5EX00"/>
<feature type="region of interest" description="Disordered" evidence="1">
    <location>
        <begin position="1"/>
        <end position="31"/>
    </location>
</feature>
<evidence type="ECO:0000313" key="3">
    <source>
        <dbReference type="Proteomes" id="UP000019377"/>
    </source>
</evidence>
<protein>
    <submittedName>
        <fullName evidence="2">Uncharacterized protein</fullName>
    </submittedName>
</protein>